<evidence type="ECO:0000256" key="13">
    <source>
        <dbReference type="ARBA" id="ARBA00052985"/>
    </source>
</evidence>
<dbReference type="NCBIfam" id="NF006829">
    <property type="entry name" value="PRK09352.1"/>
    <property type="match status" value="1"/>
</dbReference>
<feature type="region of interest" description="ACP-binding" evidence="14">
    <location>
        <begin position="252"/>
        <end position="256"/>
    </location>
</feature>
<comment type="function">
    <text evidence="14">Catalyzes the condensation reaction of fatty acid synthesis by the addition to an acyl acceptor of two carbons from malonyl-ACP. Catalyzes the first condensation reaction which initiates fatty acid synthesis and may therefore play a role in governing the total rate of fatty acid production. Possesses both acetoacetyl-ACP synthase and acetyl transacylase activities. Its substrate specificity determines the biosynthesis of branched-chain and/or straight-chain of fatty acids.</text>
</comment>
<dbReference type="HAMAP" id="MF_01815">
    <property type="entry name" value="FabH"/>
    <property type="match status" value="1"/>
</dbReference>
<dbReference type="EC" id="2.3.1.180" evidence="14"/>
<evidence type="ECO:0000256" key="8">
    <source>
        <dbReference type="ARBA" id="ARBA00023268"/>
    </source>
</evidence>
<comment type="similarity">
    <text evidence="2 14">Belongs to the thiolase-like superfamily. FabH family.</text>
</comment>
<reference evidence="18" key="2">
    <citation type="journal article" date="2016" name="Int. J. Syst. Evol. Microbiol.">
        <title>Complete genome sequence and cell structure of Limnochorda pilosa, a Gram-negative spore-former within the phylum Firmicutes.</title>
        <authorList>
            <person name="Watanabe M."/>
            <person name="Kojima H."/>
            <person name="Fukui M."/>
        </authorList>
    </citation>
    <scope>NUCLEOTIDE SEQUENCE [LARGE SCALE GENOMIC DNA]</scope>
    <source>
        <strain evidence="18">HC45</strain>
    </source>
</reference>
<evidence type="ECO:0000259" key="15">
    <source>
        <dbReference type="Pfam" id="PF08541"/>
    </source>
</evidence>
<dbReference type="SUPFAM" id="SSF53901">
    <property type="entry name" value="Thiolase-like"/>
    <property type="match status" value="1"/>
</dbReference>
<evidence type="ECO:0000313" key="18">
    <source>
        <dbReference type="Proteomes" id="UP000065807"/>
    </source>
</evidence>
<dbReference type="EMBL" id="AP014924">
    <property type="protein sequence ID" value="BAS27461.1"/>
    <property type="molecule type" value="Genomic_DNA"/>
</dbReference>
<evidence type="ECO:0000256" key="11">
    <source>
        <dbReference type="ARBA" id="ARBA00052407"/>
    </source>
</evidence>
<comment type="catalytic activity">
    <reaction evidence="13">
        <text>3-methylbutanoyl-CoA + malonyl-[ACP] + H(+) = 5-methyl-3-oxohexanoyl-[ACP] + CO2 + CoA</text>
        <dbReference type="Rhea" id="RHEA:42272"/>
        <dbReference type="Rhea" id="RHEA-COMP:9623"/>
        <dbReference type="Rhea" id="RHEA-COMP:9941"/>
        <dbReference type="ChEBI" id="CHEBI:15378"/>
        <dbReference type="ChEBI" id="CHEBI:16526"/>
        <dbReference type="ChEBI" id="CHEBI:57287"/>
        <dbReference type="ChEBI" id="CHEBI:57345"/>
        <dbReference type="ChEBI" id="CHEBI:78449"/>
        <dbReference type="ChEBI" id="CHEBI:78822"/>
        <dbReference type="EC" id="2.3.1.300"/>
    </reaction>
    <physiologicalReaction direction="left-to-right" evidence="13">
        <dbReference type="Rhea" id="RHEA:42273"/>
    </physiologicalReaction>
</comment>
<feature type="active site" evidence="14">
    <location>
        <position position="251"/>
    </location>
</feature>
<comment type="catalytic activity">
    <reaction evidence="11">
        <text>(2S)-2-methylbutanoyl-CoA + malonyl-[ACP] + H(+) = (4S)-4-methyl-3-oxohexanoyl-[ACP] + CO2 + CoA</text>
        <dbReference type="Rhea" id="RHEA:42276"/>
        <dbReference type="Rhea" id="RHEA-COMP:9623"/>
        <dbReference type="Rhea" id="RHEA-COMP:17148"/>
        <dbReference type="ChEBI" id="CHEBI:15378"/>
        <dbReference type="ChEBI" id="CHEBI:16526"/>
        <dbReference type="ChEBI" id="CHEBI:57287"/>
        <dbReference type="ChEBI" id="CHEBI:78449"/>
        <dbReference type="ChEBI" id="CHEBI:88166"/>
        <dbReference type="ChEBI" id="CHEBI:167462"/>
        <dbReference type="EC" id="2.3.1.300"/>
    </reaction>
    <physiologicalReaction direction="left-to-right" evidence="11">
        <dbReference type="Rhea" id="RHEA:42277"/>
    </physiologicalReaction>
</comment>
<dbReference type="NCBIfam" id="TIGR00747">
    <property type="entry name" value="fabH"/>
    <property type="match status" value="1"/>
</dbReference>
<dbReference type="GO" id="GO:0006633">
    <property type="term" value="P:fatty acid biosynthetic process"/>
    <property type="evidence" value="ECO:0007669"/>
    <property type="project" value="UniProtKB-UniRule"/>
</dbReference>
<dbReference type="STRING" id="1555112.LIP_1615"/>
<keyword evidence="4 14" id="KW-0808">Transferase</keyword>
<keyword evidence="6 14" id="KW-0443">Lipid metabolism</keyword>
<evidence type="ECO:0000256" key="12">
    <source>
        <dbReference type="ARBA" id="ARBA00052467"/>
    </source>
</evidence>
<dbReference type="InterPro" id="IPR013747">
    <property type="entry name" value="ACP_syn_III_C"/>
</dbReference>
<accession>A0A0K2SK16</accession>
<dbReference type="InterPro" id="IPR016039">
    <property type="entry name" value="Thiolase-like"/>
</dbReference>
<name>A0A0K2SK16_LIMPI</name>
<evidence type="ECO:0000256" key="9">
    <source>
        <dbReference type="ARBA" id="ARBA00023315"/>
    </source>
</evidence>
<keyword evidence="9 14" id="KW-0012">Acyltransferase</keyword>
<dbReference type="Proteomes" id="UP000065807">
    <property type="component" value="Chromosome"/>
</dbReference>
<dbReference type="AlphaFoldDB" id="A0A0K2SK16"/>
<sequence>MPAGIVGLGSAVPERVLTNRDLERIVETSDEWIRTRTGIRERRVAAPGETTTQFGLAAARRALERARVEPEELDLIIVATSTPDTVFPATAVRLQAELGATRAAGFDLYAACSGFVYGVDQARHLVEAGAHRKVLVVGVDLLSRITDWSDRSTCVLFGDAAGAALVGPAPEGLGILASRLGADGRGGSHLYLESPYAHHGFWNVNGHPMGYTRMNGQEIFKFAVRLLADETQTLLQEIGAAPEDVDLFVPHQANIRIIDAAAERLGLRPDQVFTNLDRYGNTSTASIPLALDEAWQAGRLKPGSLVVSVGFGGGLTWGAMAFRWALGERP</sequence>
<comment type="subcellular location">
    <subcellularLocation>
        <location evidence="14">Cytoplasm</location>
    </subcellularLocation>
</comment>
<dbReference type="OrthoDB" id="9815506at2"/>
<dbReference type="Gene3D" id="3.40.47.10">
    <property type="match status" value="1"/>
</dbReference>
<dbReference type="InterPro" id="IPR013751">
    <property type="entry name" value="ACP_syn_III_N"/>
</dbReference>
<keyword evidence="5 14" id="KW-0276">Fatty acid metabolism</keyword>
<dbReference type="PANTHER" id="PTHR43091:SF1">
    <property type="entry name" value="BETA-KETOACYL-[ACYL-CARRIER-PROTEIN] SYNTHASE III, CHLOROPLASTIC"/>
    <property type="match status" value="1"/>
</dbReference>
<evidence type="ECO:0000256" key="1">
    <source>
        <dbReference type="ARBA" id="ARBA00005194"/>
    </source>
</evidence>
<dbReference type="InterPro" id="IPR004655">
    <property type="entry name" value="FabH"/>
</dbReference>
<dbReference type="RefSeq" id="WP_068136349.1">
    <property type="nucleotide sequence ID" value="NZ_AP014924.1"/>
</dbReference>
<evidence type="ECO:0000256" key="4">
    <source>
        <dbReference type="ARBA" id="ARBA00022679"/>
    </source>
</evidence>
<comment type="catalytic activity">
    <reaction evidence="10">
        <text>malonyl-[ACP] + acetyl-CoA + H(+) = 3-oxobutanoyl-[ACP] + CO2 + CoA</text>
        <dbReference type="Rhea" id="RHEA:12080"/>
        <dbReference type="Rhea" id="RHEA-COMP:9623"/>
        <dbReference type="Rhea" id="RHEA-COMP:9625"/>
        <dbReference type="ChEBI" id="CHEBI:15378"/>
        <dbReference type="ChEBI" id="CHEBI:16526"/>
        <dbReference type="ChEBI" id="CHEBI:57287"/>
        <dbReference type="ChEBI" id="CHEBI:57288"/>
        <dbReference type="ChEBI" id="CHEBI:78449"/>
        <dbReference type="ChEBI" id="CHEBI:78450"/>
        <dbReference type="EC" id="2.3.1.180"/>
    </reaction>
    <physiologicalReaction direction="left-to-right" evidence="10">
        <dbReference type="Rhea" id="RHEA:12081"/>
    </physiologicalReaction>
</comment>
<protein>
    <recommendedName>
        <fullName evidence="14">Beta-ketoacyl-[acyl-carrier-protein] synthase III</fullName>
        <shortName evidence="14">Beta-ketoacyl-ACP synthase III</shortName>
        <shortName evidence="14">KAS III</shortName>
        <ecNumber evidence="14">2.3.1.180</ecNumber>
    </recommendedName>
    <alternativeName>
        <fullName evidence="14">3-oxoacyl-[acyl-carrier-protein] synthase 3</fullName>
    </alternativeName>
    <alternativeName>
        <fullName evidence="14">3-oxoacyl-[acyl-carrier-protein] synthase III</fullName>
    </alternativeName>
</protein>
<gene>
    <name evidence="14" type="primary">fabH</name>
    <name evidence="17" type="ORF">LIP_1615</name>
</gene>
<comment type="catalytic activity">
    <reaction evidence="12">
        <text>2-methylpropanoyl-CoA + malonyl-[ACP] + H(+) = 4-methyl-3-oxopentanoyl-[ACP] + CO2 + CoA</text>
        <dbReference type="Rhea" id="RHEA:42268"/>
        <dbReference type="Rhea" id="RHEA-COMP:9623"/>
        <dbReference type="Rhea" id="RHEA-COMP:9940"/>
        <dbReference type="ChEBI" id="CHEBI:15378"/>
        <dbReference type="ChEBI" id="CHEBI:16526"/>
        <dbReference type="ChEBI" id="CHEBI:57287"/>
        <dbReference type="ChEBI" id="CHEBI:57338"/>
        <dbReference type="ChEBI" id="CHEBI:78449"/>
        <dbReference type="ChEBI" id="CHEBI:78820"/>
        <dbReference type="EC" id="2.3.1.300"/>
    </reaction>
    <physiologicalReaction direction="left-to-right" evidence="12">
        <dbReference type="Rhea" id="RHEA:42269"/>
    </physiologicalReaction>
</comment>
<evidence type="ECO:0000256" key="2">
    <source>
        <dbReference type="ARBA" id="ARBA00008642"/>
    </source>
</evidence>
<dbReference type="GO" id="GO:0033818">
    <property type="term" value="F:beta-ketoacyl-acyl-carrier-protein synthase III activity"/>
    <property type="evidence" value="ECO:0007669"/>
    <property type="project" value="UniProtKB-UniRule"/>
</dbReference>
<feature type="domain" description="Beta-ketoacyl-[acyl-carrier-protein] synthase III N-terminal" evidence="16">
    <location>
        <begin position="106"/>
        <end position="184"/>
    </location>
</feature>
<comment type="domain">
    <text evidence="14">The last Arg residue of the ACP-binding site is essential for the weak association between ACP/AcpP and FabH.</text>
</comment>
<keyword evidence="3 14" id="KW-0444">Lipid biosynthesis</keyword>
<evidence type="ECO:0000256" key="7">
    <source>
        <dbReference type="ARBA" id="ARBA00023160"/>
    </source>
</evidence>
<organism evidence="17 18">
    <name type="scientific">Limnochorda pilosa</name>
    <dbReference type="NCBI Taxonomy" id="1555112"/>
    <lineage>
        <taxon>Bacteria</taxon>
        <taxon>Bacillati</taxon>
        <taxon>Bacillota</taxon>
        <taxon>Limnochordia</taxon>
        <taxon>Limnochordales</taxon>
        <taxon>Limnochordaceae</taxon>
        <taxon>Limnochorda</taxon>
    </lineage>
</organism>
<feature type="active site" evidence="14">
    <location>
        <position position="281"/>
    </location>
</feature>
<evidence type="ECO:0000259" key="16">
    <source>
        <dbReference type="Pfam" id="PF08545"/>
    </source>
</evidence>
<comment type="subunit">
    <text evidence="14">Homodimer.</text>
</comment>
<proteinExistence type="inferred from homology"/>
<evidence type="ECO:0000256" key="14">
    <source>
        <dbReference type="HAMAP-Rule" id="MF_01815"/>
    </source>
</evidence>
<evidence type="ECO:0000256" key="3">
    <source>
        <dbReference type="ARBA" id="ARBA00022516"/>
    </source>
</evidence>
<reference evidence="18" key="1">
    <citation type="submission" date="2015-07" db="EMBL/GenBank/DDBJ databases">
        <title>Complete genome sequence and phylogenetic analysis of Limnochorda pilosa.</title>
        <authorList>
            <person name="Watanabe M."/>
            <person name="Kojima H."/>
            <person name="Fukui M."/>
        </authorList>
    </citation>
    <scope>NUCLEOTIDE SEQUENCE [LARGE SCALE GENOMIC DNA]</scope>
    <source>
        <strain evidence="18">HC45</strain>
    </source>
</reference>
<evidence type="ECO:0000256" key="10">
    <source>
        <dbReference type="ARBA" id="ARBA00051096"/>
    </source>
</evidence>
<feature type="domain" description="Beta-ketoacyl-[acyl-carrier-protein] synthase III C-terminal" evidence="15">
    <location>
        <begin position="235"/>
        <end position="324"/>
    </location>
</feature>
<keyword evidence="7 14" id="KW-0275">Fatty acid biosynthesis</keyword>
<dbReference type="UniPathway" id="UPA00094"/>
<dbReference type="KEGG" id="lpil:LIP_1615"/>
<dbReference type="PANTHER" id="PTHR43091">
    <property type="entry name" value="3-OXOACYL-[ACYL-CARRIER-PROTEIN] SYNTHASE"/>
    <property type="match status" value="1"/>
</dbReference>
<dbReference type="GO" id="GO:0004315">
    <property type="term" value="F:3-oxoacyl-[acyl-carrier-protein] synthase activity"/>
    <property type="evidence" value="ECO:0007669"/>
    <property type="project" value="InterPro"/>
</dbReference>
<keyword evidence="18" id="KW-1185">Reference proteome</keyword>
<keyword evidence="8 14" id="KW-0511">Multifunctional enzyme</keyword>
<dbReference type="FunFam" id="3.40.47.10:FF:000004">
    <property type="entry name" value="3-oxoacyl-[acyl-carrier-protein] synthase 3"/>
    <property type="match status" value="1"/>
</dbReference>
<evidence type="ECO:0000313" key="17">
    <source>
        <dbReference type="EMBL" id="BAS27461.1"/>
    </source>
</evidence>
<feature type="active site" evidence="14">
    <location>
        <position position="112"/>
    </location>
</feature>
<dbReference type="CDD" id="cd00830">
    <property type="entry name" value="KAS_III"/>
    <property type="match status" value="1"/>
</dbReference>
<dbReference type="Pfam" id="PF08545">
    <property type="entry name" value="ACP_syn_III"/>
    <property type="match status" value="1"/>
</dbReference>
<dbReference type="PATRIC" id="fig|1555112.3.peg.1648"/>
<dbReference type="GO" id="GO:0005737">
    <property type="term" value="C:cytoplasm"/>
    <property type="evidence" value="ECO:0007669"/>
    <property type="project" value="UniProtKB-SubCell"/>
</dbReference>
<dbReference type="Pfam" id="PF08541">
    <property type="entry name" value="ACP_syn_III_C"/>
    <property type="match status" value="1"/>
</dbReference>
<keyword evidence="14" id="KW-0963">Cytoplasm</keyword>
<evidence type="ECO:0000256" key="5">
    <source>
        <dbReference type="ARBA" id="ARBA00022832"/>
    </source>
</evidence>
<comment type="pathway">
    <text evidence="1 14">Lipid metabolism; fatty acid biosynthesis.</text>
</comment>
<evidence type="ECO:0000256" key="6">
    <source>
        <dbReference type="ARBA" id="ARBA00023098"/>
    </source>
</evidence>